<dbReference type="RefSeq" id="XP_040641525.1">
    <property type="nucleotide sequence ID" value="XM_040781001.1"/>
</dbReference>
<protein>
    <submittedName>
        <fullName evidence="1">Uncharacterized protein</fullName>
    </submittedName>
</protein>
<dbReference type="AlphaFoldDB" id="A0A017SLK9"/>
<dbReference type="GeneID" id="63696125"/>
<dbReference type="EMBL" id="KK088414">
    <property type="protein sequence ID" value="EYE97837.1"/>
    <property type="molecule type" value="Genomic_DNA"/>
</dbReference>
<gene>
    <name evidence="1" type="ORF">EURHEDRAFT_409108</name>
</gene>
<name>A0A017SLK9_ASPRC</name>
<organism evidence="1 2">
    <name type="scientific">Aspergillus ruber (strain CBS 135680)</name>
    <dbReference type="NCBI Taxonomy" id="1388766"/>
    <lineage>
        <taxon>Eukaryota</taxon>
        <taxon>Fungi</taxon>
        <taxon>Dikarya</taxon>
        <taxon>Ascomycota</taxon>
        <taxon>Pezizomycotina</taxon>
        <taxon>Eurotiomycetes</taxon>
        <taxon>Eurotiomycetidae</taxon>
        <taxon>Eurotiales</taxon>
        <taxon>Aspergillaceae</taxon>
        <taxon>Aspergillus</taxon>
        <taxon>Aspergillus subgen. Aspergillus</taxon>
    </lineage>
</organism>
<evidence type="ECO:0000313" key="1">
    <source>
        <dbReference type="EMBL" id="EYE97837.1"/>
    </source>
</evidence>
<keyword evidence="2" id="KW-1185">Reference proteome</keyword>
<dbReference type="HOGENOM" id="CLU_983467_0_0_1"/>
<sequence length="283" mass="32184">MPYYGHLGTLFAKPHKWAALHRDLLRVKEDQVSSERLVGSTYLPQDGDQEFEAIAANFVKPTREDFLDGTVDFNYTQNPFWNVFSMLGQMMQLEEEAEGNQPNSQYFRMSKHTMEYLINILLGQVHLATWFVLLRDSNISFHIHSCGVKGALKPAGVLSRCSDLRNKITLPVATFSVMCPQKNKDAICHEIPQILIQAILTFQTNPTLKTHQPFALRIDGTKLQLSSALIPQTYIQNLSRGNPLTGELTILHSVAYDLRDPEERREILRLLVGLLRCLDAVDF</sequence>
<accession>A0A017SLK9</accession>
<evidence type="ECO:0000313" key="2">
    <source>
        <dbReference type="Proteomes" id="UP000019804"/>
    </source>
</evidence>
<reference evidence="2" key="1">
    <citation type="journal article" date="2014" name="Nat. Commun.">
        <title>Genomic adaptations of the halophilic Dead Sea filamentous fungus Eurotium rubrum.</title>
        <authorList>
            <person name="Kis-Papo T."/>
            <person name="Weig A.R."/>
            <person name="Riley R."/>
            <person name="Persoh D."/>
            <person name="Salamov A."/>
            <person name="Sun H."/>
            <person name="Lipzen A."/>
            <person name="Wasser S.P."/>
            <person name="Rambold G."/>
            <person name="Grigoriev I.V."/>
            <person name="Nevo E."/>
        </authorList>
    </citation>
    <scope>NUCLEOTIDE SEQUENCE [LARGE SCALE GENOMIC DNA]</scope>
    <source>
        <strain evidence="2">CBS 135680</strain>
    </source>
</reference>
<dbReference type="Proteomes" id="UP000019804">
    <property type="component" value="Unassembled WGS sequence"/>
</dbReference>
<proteinExistence type="predicted"/>
<dbReference type="OrthoDB" id="4198549at2759"/>